<gene>
    <name evidence="1" type="ORF">J2X31_001784</name>
</gene>
<keyword evidence="2" id="KW-1185">Reference proteome</keyword>
<proteinExistence type="predicted"/>
<evidence type="ECO:0008006" key="3">
    <source>
        <dbReference type="Google" id="ProtNLM"/>
    </source>
</evidence>
<comment type="caution">
    <text evidence="1">The sequence shown here is derived from an EMBL/GenBank/DDBJ whole genome shotgun (WGS) entry which is preliminary data.</text>
</comment>
<protein>
    <recommendedName>
        <fullName evidence="3">VCBS repeat-containing protein</fullName>
    </recommendedName>
</protein>
<organism evidence="1 2">
    <name type="scientific">Flavobacterium arsenatis</name>
    <dbReference type="NCBI Taxonomy" id="1484332"/>
    <lineage>
        <taxon>Bacteria</taxon>
        <taxon>Pseudomonadati</taxon>
        <taxon>Bacteroidota</taxon>
        <taxon>Flavobacteriia</taxon>
        <taxon>Flavobacteriales</taxon>
        <taxon>Flavobacteriaceae</taxon>
        <taxon>Flavobacterium</taxon>
    </lineage>
</organism>
<dbReference type="InterPro" id="IPR028994">
    <property type="entry name" value="Integrin_alpha_N"/>
</dbReference>
<evidence type="ECO:0000313" key="1">
    <source>
        <dbReference type="EMBL" id="MDR6967772.1"/>
    </source>
</evidence>
<dbReference type="EMBL" id="JAVDVI010000006">
    <property type="protein sequence ID" value="MDR6967772.1"/>
    <property type="molecule type" value="Genomic_DNA"/>
</dbReference>
<reference evidence="1 2" key="1">
    <citation type="submission" date="2023-07" db="EMBL/GenBank/DDBJ databases">
        <title>Sorghum-associated microbial communities from plants grown in Nebraska, USA.</title>
        <authorList>
            <person name="Schachtman D."/>
        </authorList>
    </citation>
    <scope>NUCLEOTIDE SEQUENCE [LARGE SCALE GENOMIC DNA]</scope>
    <source>
        <strain evidence="1 2">3773</strain>
    </source>
</reference>
<dbReference type="Proteomes" id="UP001255185">
    <property type="component" value="Unassembled WGS sequence"/>
</dbReference>
<accession>A0ABU1TP82</accession>
<dbReference type="RefSeq" id="WP_310026060.1">
    <property type="nucleotide sequence ID" value="NZ_JAVDVI010000006.1"/>
</dbReference>
<sequence length="237" mass="27980">MKIILGFIFFLVNIVSVKAQYDFENYPKIKFKDYQWDFTELEDKFVHKIDVPNFYNNSKPLSVEIKYFAGISRNSEINISGTIYQEDIPFTPIGLDSLRIADVNGDGLNDIKIISYYMGNGFASLNVRVIYFFQEENGKFIKIAYNDKMGTNRFERDFDGDGNFEIITMKIQNHKNHNYWLFNIYDFIEGKLKNVNSKANYPIMIQILDNETFKITNKLSRQEMKKYEVIQPEDDNY</sequence>
<dbReference type="SUPFAM" id="SSF69318">
    <property type="entry name" value="Integrin alpha N-terminal domain"/>
    <property type="match status" value="1"/>
</dbReference>
<name>A0ABU1TP82_9FLAO</name>
<evidence type="ECO:0000313" key="2">
    <source>
        <dbReference type="Proteomes" id="UP001255185"/>
    </source>
</evidence>